<reference evidence="1" key="1">
    <citation type="submission" date="2006-10" db="EMBL/GenBank/DDBJ databases">
        <authorList>
            <person name="Amadeo P."/>
            <person name="Zhao Q."/>
            <person name="Wortman J."/>
            <person name="Fraser-Liggett C."/>
            <person name="Carlton J."/>
        </authorList>
    </citation>
    <scope>NUCLEOTIDE SEQUENCE</scope>
    <source>
        <strain evidence="1">G3</strain>
    </source>
</reference>
<dbReference type="InterPro" id="IPR027749">
    <property type="entry name" value="TTLL12"/>
</dbReference>
<dbReference type="AlphaFoldDB" id="A2DIM0"/>
<dbReference type="OrthoDB" id="202825at2759"/>
<dbReference type="Pfam" id="PF03133">
    <property type="entry name" value="TTL"/>
    <property type="match status" value="1"/>
</dbReference>
<dbReference type="VEuPathDB" id="TrichDB:TVAG_178680"/>
<organism evidence="1 2">
    <name type="scientific">Trichomonas vaginalis (strain ATCC PRA-98 / G3)</name>
    <dbReference type="NCBI Taxonomy" id="412133"/>
    <lineage>
        <taxon>Eukaryota</taxon>
        <taxon>Metamonada</taxon>
        <taxon>Parabasalia</taxon>
        <taxon>Trichomonadida</taxon>
        <taxon>Trichomonadidae</taxon>
        <taxon>Trichomonas</taxon>
    </lineage>
</organism>
<dbReference type="PROSITE" id="PS51221">
    <property type="entry name" value="TTL"/>
    <property type="match status" value="1"/>
</dbReference>
<proteinExistence type="predicted"/>
<gene>
    <name evidence="1" type="ORF">TVAG_178680</name>
</gene>
<evidence type="ECO:0000313" key="1">
    <source>
        <dbReference type="EMBL" id="EAY19824.1"/>
    </source>
</evidence>
<dbReference type="InterPro" id="IPR001611">
    <property type="entry name" value="Leu-rich_rpt"/>
</dbReference>
<dbReference type="PANTHER" id="PTHR46088">
    <property type="entry name" value="TUBULIN--TYROSINE LIGASE-LIKE PROTEIN 12"/>
    <property type="match status" value="1"/>
</dbReference>
<dbReference type="KEGG" id="tva:5465354"/>
<reference evidence="1" key="2">
    <citation type="journal article" date="2007" name="Science">
        <title>Draft genome sequence of the sexually transmitted pathogen Trichomonas vaginalis.</title>
        <authorList>
            <person name="Carlton J.M."/>
            <person name="Hirt R.P."/>
            <person name="Silva J.C."/>
            <person name="Delcher A.L."/>
            <person name="Schatz M."/>
            <person name="Zhao Q."/>
            <person name="Wortman J.R."/>
            <person name="Bidwell S.L."/>
            <person name="Alsmark U.C.M."/>
            <person name="Besteiro S."/>
            <person name="Sicheritz-Ponten T."/>
            <person name="Noel C.J."/>
            <person name="Dacks J.B."/>
            <person name="Foster P.G."/>
            <person name="Simillion C."/>
            <person name="Van de Peer Y."/>
            <person name="Miranda-Saavedra D."/>
            <person name="Barton G.J."/>
            <person name="Westrop G.D."/>
            <person name="Mueller S."/>
            <person name="Dessi D."/>
            <person name="Fiori P.L."/>
            <person name="Ren Q."/>
            <person name="Paulsen I."/>
            <person name="Zhang H."/>
            <person name="Bastida-Corcuera F.D."/>
            <person name="Simoes-Barbosa A."/>
            <person name="Brown M.T."/>
            <person name="Hayes R.D."/>
            <person name="Mukherjee M."/>
            <person name="Okumura C.Y."/>
            <person name="Schneider R."/>
            <person name="Smith A.J."/>
            <person name="Vanacova S."/>
            <person name="Villalvazo M."/>
            <person name="Haas B.J."/>
            <person name="Pertea M."/>
            <person name="Feldblyum T.V."/>
            <person name="Utterback T.R."/>
            <person name="Shu C.L."/>
            <person name="Osoegawa K."/>
            <person name="de Jong P.J."/>
            <person name="Hrdy I."/>
            <person name="Horvathova L."/>
            <person name="Zubacova Z."/>
            <person name="Dolezal P."/>
            <person name="Malik S.B."/>
            <person name="Logsdon J.M. Jr."/>
            <person name="Henze K."/>
            <person name="Gupta A."/>
            <person name="Wang C.C."/>
            <person name="Dunne R.L."/>
            <person name="Upcroft J.A."/>
            <person name="Upcroft P."/>
            <person name="White O."/>
            <person name="Salzberg S.L."/>
            <person name="Tang P."/>
            <person name="Chiu C.-H."/>
            <person name="Lee Y.-S."/>
            <person name="Embley T.M."/>
            <person name="Coombs G.H."/>
            <person name="Mottram J.C."/>
            <person name="Tachezy J."/>
            <person name="Fraser-Liggett C.M."/>
            <person name="Johnson P.J."/>
        </authorList>
    </citation>
    <scope>NUCLEOTIDE SEQUENCE [LARGE SCALE GENOMIC DNA]</scope>
    <source>
        <strain evidence="1">G3</strain>
    </source>
</reference>
<dbReference type="InParanoid" id="A2DIM0"/>
<dbReference type="eggNOG" id="KOG2155">
    <property type="taxonomic scope" value="Eukaryota"/>
</dbReference>
<dbReference type="SUPFAM" id="SSF52047">
    <property type="entry name" value="RNI-like"/>
    <property type="match status" value="1"/>
</dbReference>
<dbReference type="VEuPathDB" id="TrichDB:TVAGG3_0602750"/>
<name>A2DIM0_TRIV3</name>
<dbReference type="SUPFAM" id="SSF56059">
    <property type="entry name" value="Glutathione synthetase ATP-binding domain-like"/>
    <property type="match status" value="1"/>
</dbReference>
<accession>A2DIM0</accession>
<dbReference type="Gene3D" id="3.80.10.10">
    <property type="entry name" value="Ribonuclease Inhibitor"/>
    <property type="match status" value="2"/>
</dbReference>
<dbReference type="InterPro" id="IPR004344">
    <property type="entry name" value="TTL/TTLL_fam"/>
</dbReference>
<dbReference type="RefSeq" id="XP_001580810.1">
    <property type="nucleotide sequence ID" value="XM_001580760.1"/>
</dbReference>
<dbReference type="STRING" id="5722.A2DIM0"/>
<dbReference type="SMR" id="A2DIM0"/>
<dbReference type="GO" id="GO:0005737">
    <property type="term" value="C:cytoplasm"/>
    <property type="evidence" value="ECO:0000318"/>
    <property type="project" value="GO_Central"/>
</dbReference>
<dbReference type="PROSITE" id="PS51450">
    <property type="entry name" value="LRR"/>
    <property type="match status" value="1"/>
</dbReference>
<dbReference type="OMA" id="QKGDECT"/>
<dbReference type="Gene3D" id="3.30.470.20">
    <property type="entry name" value="ATP-grasp fold, B domain"/>
    <property type="match status" value="1"/>
</dbReference>
<dbReference type="GO" id="GO:0016874">
    <property type="term" value="F:ligase activity"/>
    <property type="evidence" value="ECO:0007669"/>
    <property type="project" value="UniProtKB-KW"/>
</dbReference>
<dbReference type="Proteomes" id="UP000001542">
    <property type="component" value="Unassembled WGS sequence"/>
</dbReference>
<protein>
    <submittedName>
        <fullName evidence="1">Tubulin-tyrosine ligase family protein</fullName>
    </submittedName>
</protein>
<dbReference type="InterPro" id="IPR032675">
    <property type="entry name" value="LRR_dom_sf"/>
</dbReference>
<sequence length="738" mass="84874">MTAAPETVPFDKWFEAHAESFTSYQYPHEMAQMLYDKLVHQAFDCGNYFSIDTSIDPTLLYTPADQTTPLTPGCNVFITDHCFAAKPKDIYSEWKNQTQLRERLAAFMEYGEAAQELTLEQILQKCDGKTLEIEFQELESIAPLEIATKFPHLEVLSLIGNNISNPAEILGLLAQLPDLKALWIGSNPVAEAEGIDKSILDLCPKLEILNAKFTKNWGEWALLYYAHNKNPALVANLKISGRGITELKPEAFKNFKNLSVLDITNNEVDVSKIKEIIPSLTSLYCDNKEQAPQSLQFINGADEKENVVSIPIPDRIWDHIQAVGEYWCLGDEIALSIHHSLEPNVAQMPVRSPLNGQSYFVFWPVAVINPFDEIKADLFPLIPLGAEVPAERPPLTPMKSLKSKFHSSVISKRPIKTYIDMDIFREHLHSDKFQLVDIPEEADLIWYTFKNFDDWKHIYESKILVDQIEGEECLTAKDYLYETCTQYMGQVPWLPETFILTEPEEIARFVQRNEELKKSGQSHVWILKAFQTARANLMICTDSASEVLRHASIGPRLVQRYLWNPLNIYGRKFDLRFIVLLKSVKPMELYAYKVFWPRLAPKEWALEDFDDYERHFTVMNYRAPGKVTPKTWVDFVQQFAVENPNITWEEVLNRCYIAMRDMFMCGCQKLVASPYSKAMYGIDLMITNDYQPVILECNFQPDCHRACNLCPTFVDDVFEVLYTDQPVTNDKVVFIPLD</sequence>
<dbReference type="EMBL" id="DS113204">
    <property type="protein sequence ID" value="EAY19824.1"/>
    <property type="molecule type" value="Genomic_DNA"/>
</dbReference>
<keyword evidence="2" id="KW-1185">Reference proteome</keyword>
<dbReference type="PANTHER" id="PTHR46088:SF1">
    <property type="entry name" value="TUBULIN--TYROSINE LIGASE-LIKE PROTEIN 12"/>
    <property type="match status" value="1"/>
</dbReference>
<keyword evidence="1" id="KW-0436">Ligase</keyword>
<evidence type="ECO:0000313" key="2">
    <source>
        <dbReference type="Proteomes" id="UP000001542"/>
    </source>
</evidence>